<evidence type="ECO:0000256" key="3">
    <source>
        <dbReference type="SAM" id="SignalP"/>
    </source>
</evidence>
<dbReference type="EMBL" id="KV424010">
    <property type="protein sequence ID" value="KZT54632.1"/>
    <property type="molecule type" value="Genomic_DNA"/>
</dbReference>
<keyword evidence="2" id="KW-0472">Membrane</keyword>
<evidence type="ECO:0008006" key="6">
    <source>
        <dbReference type="Google" id="ProtNLM"/>
    </source>
</evidence>
<feature type="signal peptide" evidence="3">
    <location>
        <begin position="1"/>
        <end position="30"/>
    </location>
</feature>
<dbReference type="Proteomes" id="UP000076842">
    <property type="component" value="Unassembled WGS sequence"/>
</dbReference>
<name>A0A165EDN9_9BASI</name>
<evidence type="ECO:0000256" key="1">
    <source>
        <dbReference type="SAM" id="MobiDB-lite"/>
    </source>
</evidence>
<organism evidence="4 5">
    <name type="scientific">Calocera cornea HHB12733</name>
    <dbReference type="NCBI Taxonomy" id="1353952"/>
    <lineage>
        <taxon>Eukaryota</taxon>
        <taxon>Fungi</taxon>
        <taxon>Dikarya</taxon>
        <taxon>Basidiomycota</taxon>
        <taxon>Agaricomycotina</taxon>
        <taxon>Dacrymycetes</taxon>
        <taxon>Dacrymycetales</taxon>
        <taxon>Dacrymycetaceae</taxon>
        <taxon>Calocera</taxon>
    </lineage>
</organism>
<feature type="compositionally biased region" description="Polar residues" evidence="1">
    <location>
        <begin position="574"/>
        <end position="583"/>
    </location>
</feature>
<keyword evidence="5" id="KW-1185">Reference proteome</keyword>
<evidence type="ECO:0000256" key="2">
    <source>
        <dbReference type="SAM" id="Phobius"/>
    </source>
</evidence>
<feature type="region of interest" description="Disordered" evidence="1">
    <location>
        <begin position="390"/>
        <end position="416"/>
    </location>
</feature>
<feature type="region of interest" description="Disordered" evidence="1">
    <location>
        <begin position="460"/>
        <end position="483"/>
    </location>
</feature>
<evidence type="ECO:0000313" key="4">
    <source>
        <dbReference type="EMBL" id="KZT54632.1"/>
    </source>
</evidence>
<feature type="region of interest" description="Disordered" evidence="1">
    <location>
        <begin position="569"/>
        <end position="590"/>
    </location>
</feature>
<protein>
    <recommendedName>
        <fullName evidence="6">Peptidase A1 domain-containing protein</fullName>
    </recommendedName>
</protein>
<dbReference type="InParanoid" id="A0A165EDN9"/>
<sequence>MSRGAIWDWPCRFWRCPLSALLLSPPAGLASPSSGLSRTRTRTRSHCSNPLFIGHRGMAGTSLGYNISLGSQSPLFTYLPLRDAPEDSGWNASYTGTTHAQAYGGGAGVGTAYRETQVDGASIGLDFNGTAIYFCLGLSSYPSTSQLTVDGTTWSYAIDQSSDPACAAYDGADSVVVVNDIGPGPHYVELAVNLGSPDDFVRFYGAAVTLSTGAGDPLVPSTVSCRDTAWTYAPGDANWHIRPDADLLNNSQAVGDLTGFSMWGHVVDPATIASITISNTTAFYLLGPVGPKFANYTIAFNGANKTFVPGNYFAAYQQVLYFAGGLDPAEQYELQVQDWDPENSGSAGAAGSVVNVAIDALVLMQPQSSATSGQPAGASTTYPSYPTGCSTCQEGGPLPTPLLPPGEAGSGSGSSSSPNVAAIIGGIAGGLVLITVVTLLLLWSRIRRCMHRGQLDMAGEDTPLRRTRSPRAPSTRAEPYRVSRAASLRSPFNQRPAVTIRTKDLPLRPMSTASVISISPRWTEKQPPSQDSPMTTLTTSTTRGMYSPLTAASSRPDLLHTVPLSDLVSHLNERLQQPGTSAESAPPQYE</sequence>
<keyword evidence="3" id="KW-0732">Signal</keyword>
<accession>A0A165EDN9</accession>
<keyword evidence="2" id="KW-1133">Transmembrane helix</keyword>
<keyword evidence="2" id="KW-0812">Transmembrane</keyword>
<evidence type="ECO:0000313" key="5">
    <source>
        <dbReference type="Proteomes" id="UP000076842"/>
    </source>
</evidence>
<dbReference type="OrthoDB" id="2576334at2759"/>
<dbReference type="AlphaFoldDB" id="A0A165EDN9"/>
<feature type="chain" id="PRO_5007857099" description="Peptidase A1 domain-containing protein" evidence="3">
    <location>
        <begin position="31"/>
        <end position="590"/>
    </location>
</feature>
<gene>
    <name evidence="4" type="ORF">CALCODRAFT_519234</name>
</gene>
<proteinExistence type="predicted"/>
<reference evidence="4 5" key="1">
    <citation type="journal article" date="2016" name="Mol. Biol. Evol.">
        <title>Comparative Genomics of Early-Diverging Mushroom-Forming Fungi Provides Insights into the Origins of Lignocellulose Decay Capabilities.</title>
        <authorList>
            <person name="Nagy L.G."/>
            <person name="Riley R."/>
            <person name="Tritt A."/>
            <person name="Adam C."/>
            <person name="Daum C."/>
            <person name="Floudas D."/>
            <person name="Sun H."/>
            <person name="Yadav J.S."/>
            <person name="Pangilinan J."/>
            <person name="Larsson K.H."/>
            <person name="Matsuura K."/>
            <person name="Barry K."/>
            <person name="Labutti K."/>
            <person name="Kuo R."/>
            <person name="Ohm R.A."/>
            <person name="Bhattacharya S.S."/>
            <person name="Shirouzu T."/>
            <person name="Yoshinaga Y."/>
            <person name="Martin F.M."/>
            <person name="Grigoriev I.V."/>
            <person name="Hibbett D.S."/>
        </authorList>
    </citation>
    <scope>NUCLEOTIDE SEQUENCE [LARGE SCALE GENOMIC DNA]</scope>
    <source>
        <strain evidence="4 5">HHB12733</strain>
    </source>
</reference>
<feature type="transmembrane region" description="Helical" evidence="2">
    <location>
        <begin position="420"/>
        <end position="443"/>
    </location>
</feature>